<proteinExistence type="predicted"/>
<feature type="chain" id="PRO_5002152399" description="Ricin B lectin domain-containing protein" evidence="1">
    <location>
        <begin position="21"/>
        <end position="261"/>
    </location>
</feature>
<gene>
    <name evidence="2" type="ORF">RF11_03103</name>
</gene>
<evidence type="ECO:0008006" key="4">
    <source>
        <dbReference type="Google" id="ProtNLM"/>
    </source>
</evidence>
<evidence type="ECO:0000256" key="1">
    <source>
        <dbReference type="SAM" id="SignalP"/>
    </source>
</evidence>
<sequence>MSIYLLFLFLVLTNILQVKAVTNEYAIYNRTVGDTTFGINFNYFDLYADLDNDGQTTFDITQMMQFDLQASDLKIKFEYIYDETVQSFLEIKCNVVDTTEYIEIRKCNISGRPTPNKPVWHHSFQNEWKIDKKTIYEIENLQMFYYKDSNGTIYIRFGIHNMTIKPQRYIRICSLKQTTMGINANEFTCVSLSPHTDLKNKNQLIQVLQCRGAGRDLSDWRFGALGPVKAAVRDQCPDHVGLWTWPSAAILVATAITPNGS</sequence>
<evidence type="ECO:0000313" key="3">
    <source>
        <dbReference type="Proteomes" id="UP000031668"/>
    </source>
</evidence>
<protein>
    <recommendedName>
        <fullName evidence="4">Ricin B lectin domain-containing protein</fullName>
    </recommendedName>
</protein>
<dbReference type="EMBL" id="JWZT01004210">
    <property type="protein sequence ID" value="KII64565.1"/>
    <property type="molecule type" value="Genomic_DNA"/>
</dbReference>
<comment type="caution">
    <text evidence="2">The sequence shown here is derived from an EMBL/GenBank/DDBJ whole genome shotgun (WGS) entry which is preliminary data.</text>
</comment>
<dbReference type="AlphaFoldDB" id="A0A0C2MJP6"/>
<reference evidence="2 3" key="1">
    <citation type="journal article" date="2014" name="Genome Biol. Evol.">
        <title>The genome of the myxosporean Thelohanellus kitauei shows adaptations to nutrient acquisition within its fish host.</title>
        <authorList>
            <person name="Yang Y."/>
            <person name="Xiong J."/>
            <person name="Zhou Z."/>
            <person name="Huo F."/>
            <person name="Miao W."/>
            <person name="Ran C."/>
            <person name="Liu Y."/>
            <person name="Zhang J."/>
            <person name="Feng J."/>
            <person name="Wang M."/>
            <person name="Wang M."/>
            <person name="Wang L."/>
            <person name="Yao B."/>
        </authorList>
    </citation>
    <scope>NUCLEOTIDE SEQUENCE [LARGE SCALE GENOMIC DNA]</scope>
    <source>
        <strain evidence="2">Wuqing</strain>
    </source>
</reference>
<keyword evidence="1" id="KW-0732">Signal</keyword>
<dbReference type="Proteomes" id="UP000031668">
    <property type="component" value="Unassembled WGS sequence"/>
</dbReference>
<evidence type="ECO:0000313" key="2">
    <source>
        <dbReference type="EMBL" id="KII64565.1"/>
    </source>
</evidence>
<accession>A0A0C2MJP6</accession>
<feature type="signal peptide" evidence="1">
    <location>
        <begin position="1"/>
        <end position="20"/>
    </location>
</feature>
<name>A0A0C2MJP6_THEKT</name>
<keyword evidence="3" id="KW-1185">Reference proteome</keyword>
<organism evidence="2 3">
    <name type="scientific">Thelohanellus kitauei</name>
    <name type="common">Myxosporean</name>
    <dbReference type="NCBI Taxonomy" id="669202"/>
    <lineage>
        <taxon>Eukaryota</taxon>
        <taxon>Metazoa</taxon>
        <taxon>Cnidaria</taxon>
        <taxon>Myxozoa</taxon>
        <taxon>Myxosporea</taxon>
        <taxon>Bivalvulida</taxon>
        <taxon>Platysporina</taxon>
        <taxon>Myxobolidae</taxon>
        <taxon>Thelohanellus</taxon>
    </lineage>
</organism>